<sequence length="139" mass="16192">MWGHILREQIWKAMKFPCCWIFKQYLIKNEDRITCKGLCKQCNALITVVISWPVDKIAHCACNVMNLNTLFIHVADKKIKLSPAKRVEMSDELKNKSAITYRNQLANQLMNADDNEPPHMPTVGCLRQIKFEKKTKFIL</sequence>
<dbReference type="AlphaFoldDB" id="A0A9N9R5D4"/>
<dbReference type="OrthoDB" id="7416124at2759"/>
<evidence type="ECO:0000313" key="1">
    <source>
        <dbReference type="EMBL" id="CAG9789631.1"/>
    </source>
</evidence>
<accession>A0A9N9R5D4</accession>
<dbReference type="EMBL" id="OU893351">
    <property type="protein sequence ID" value="CAG9789631.1"/>
    <property type="molecule type" value="Genomic_DNA"/>
</dbReference>
<keyword evidence="2" id="KW-1185">Reference proteome</keyword>
<name>A0A9N9R5D4_9NEOP</name>
<reference evidence="1" key="2">
    <citation type="submission" date="2022-10" db="EMBL/GenBank/DDBJ databases">
        <authorList>
            <consortium name="ENA_rothamsted_submissions"/>
            <consortium name="culmorum"/>
            <person name="King R."/>
        </authorList>
    </citation>
    <scope>NUCLEOTIDE SEQUENCE</scope>
</reference>
<evidence type="ECO:0000313" key="2">
    <source>
        <dbReference type="Proteomes" id="UP001153714"/>
    </source>
</evidence>
<organism evidence="1 2">
    <name type="scientific">Diatraea saccharalis</name>
    <name type="common">sugarcane borer</name>
    <dbReference type="NCBI Taxonomy" id="40085"/>
    <lineage>
        <taxon>Eukaryota</taxon>
        <taxon>Metazoa</taxon>
        <taxon>Ecdysozoa</taxon>
        <taxon>Arthropoda</taxon>
        <taxon>Hexapoda</taxon>
        <taxon>Insecta</taxon>
        <taxon>Pterygota</taxon>
        <taxon>Neoptera</taxon>
        <taxon>Endopterygota</taxon>
        <taxon>Lepidoptera</taxon>
        <taxon>Glossata</taxon>
        <taxon>Ditrysia</taxon>
        <taxon>Pyraloidea</taxon>
        <taxon>Crambidae</taxon>
        <taxon>Crambinae</taxon>
        <taxon>Diatraea</taxon>
    </lineage>
</organism>
<reference evidence="1" key="1">
    <citation type="submission" date="2021-12" db="EMBL/GenBank/DDBJ databases">
        <authorList>
            <person name="King R."/>
        </authorList>
    </citation>
    <scope>NUCLEOTIDE SEQUENCE</scope>
</reference>
<protein>
    <submittedName>
        <fullName evidence="1">Uncharacterized protein</fullName>
    </submittedName>
</protein>
<dbReference type="Proteomes" id="UP001153714">
    <property type="component" value="Chromosome 20"/>
</dbReference>
<proteinExistence type="predicted"/>
<gene>
    <name evidence="1" type="ORF">DIATSA_LOCUS7350</name>
</gene>